<accession>A0ABW3WDA2</accession>
<dbReference type="NCBIfam" id="NF007232">
    <property type="entry name" value="PRK09651.1"/>
    <property type="match status" value="1"/>
</dbReference>
<organism evidence="7 8">
    <name type="scientific">Thauera mechernichensis</name>
    <dbReference type="NCBI Taxonomy" id="82788"/>
    <lineage>
        <taxon>Bacteria</taxon>
        <taxon>Pseudomonadati</taxon>
        <taxon>Pseudomonadota</taxon>
        <taxon>Betaproteobacteria</taxon>
        <taxon>Rhodocyclales</taxon>
        <taxon>Zoogloeaceae</taxon>
        <taxon>Thauera</taxon>
    </lineage>
</organism>
<evidence type="ECO:0000256" key="4">
    <source>
        <dbReference type="ARBA" id="ARBA00023163"/>
    </source>
</evidence>
<dbReference type="SUPFAM" id="SSF88659">
    <property type="entry name" value="Sigma3 and sigma4 domains of RNA polymerase sigma factors"/>
    <property type="match status" value="1"/>
</dbReference>
<evidence type="ECO:0000256" key="1">
    <source>
        <dbReference type="ARBA" id="ARBA00010641"/>
    </source>
</evidence>
<evidence type="ECO:0000259" key="6">
    <source>
        <dbReference type="Pfam" id="PF08281"/>
    </source>
</evidence>
<dbReference type="InterPro" id="IPR013325">
    <property type="entry name" value="RNA_pol_sigma_r2"/>
</dbReference>
<evidence type="ECO:0000313" key="7">
    <source>
        <dbReference type="EMBL" id="MFD1263864.1"/>
    </source>
</evidence>
<reference evidence="8" key="1">
    <citation type="journal article" date="2019" name="Int. J. Syst. Evol. Microbiol.">
        <title>The Global Catalogue of Microorganisms (GCM) 10K type strain sequencing project: providing services to taxonomists for standard genome sequencing and annotation.</title>
        <authorList>
            <consortium name="The Broad Institute Genomics Platform"/>
            <consortium name="The Broad Institute Genome Sequencing Center for Infectious Disease"/>
            <person name="Wu L."/>
            <person name="Ma J."/>
        </authorList>
    </citation>
    <scope>NUCLEOTIDE SEQUENCE [LARGE SCALE GENOMIC DNA]</scope>
    <source>
        <strain evidence="8">CCUG 48884</strain>
    </source>
</reference>
<dbReference type="Gene3D" id="1.10.10.10">
    <property type="entry name" value="Winged helix-like DNA-binding domain superfamily/Winged helix DNA-binding domain"/>
    <property type="match status" value="1"/>
</dbReference>
<keyword evidence="4" id="KW-0804">Transcription</keyword>
<evidence type="ECO:0000256" key="3">
    <source>
        <dbReference type="ARBA" id="ARBA00023082"/>
    </source>
</evidence>
<comment type="caution">
    <text evidence="7">The sequence shown here is derived from an EMBL/GenBank/DDBJ whole genome shotgun (WGS) entry which is preliminary data.</text>
</comment>
<keyword evidence="2" id="KW-0805">Transcription regulation</keyword>
<dbReference type="Pfam" id="PF08281">
    <property type="entry name" value="Sigma70_r4_2"/>
    <property type="match status" value="1"/>
</dbReference>
<protein>
    <submittedName>
        <fullName evidence="7">Sigma-70 family RNA polymerase sigma factor</fullName>
    </submittedName>
</protein>
<dbReference type="InterPro" id="IPR036388">
    <property type="entry name" value="WH-like_DNA-bd_sf"/>
</dbReference>
<dbReference type="Proteomes" id="UP001597158">
    <property type="component" value="Unassembled WGS sequence"/>
</dbReference>
<dbReference type="InterPro" id="IPR007627">
    <property type="entry name" value="RNA_pol_sigma70_r2"/>
</dbReference>
<dbReference type="NCBIfam" id="TIGR02937">
    <property type="entry name" value="sigma70-ECF"/>
    <property type="match status" value="1"/>
</dbReference>
<name>A0ABW3WDA2_9RHOO</name>
<keyword evidence="8" id="KW-1185">Reference proteome</keyword>
<dbReference type="Gene3D" id="1.10.1740.10">
    <property type="match status" value="1"/>
</dbReference>
<dbReference type="InterPro" id="IPR013324">
    <property type="entry name" value="RNA_pol_sigma_r3/r4-like"/>
</dbReference>
<dbReference type="InterPro" id="IPR039425">
    <property type="entry name" value="RNA_pol_sigma-70-like"/>
</dbReference>
<sequence>MSTAARRADPIANLYSDHHGWLQGWLRGKLGCSQQAADLAQDTFVRLLAGRREQVEALREPRAYLTTVARGLLIDHYRRRELERAWLEALAHMPEAETPSPEARHLVIESLLEVDRMLDGLAPRMRAAWLYSRLDGLPHAEIAARLGVSVSSVRQYLAEAARHCYRLRFGSPA</sequence>
<comment type="similarity">
    <text evidence="1">Belongs to the sigma-70 factor family. ECF subfamily.</text>
</comment>
<evidence type="ECO:0000259" key="5">
    <source>
        <dbReference type="Pfam" id="PF04542"/>
    </source>
</evidence>
<evidence type="ECO:0000256" key="2">
    <source>
        <dbReference type="ARBA" id="ARBA00023015"/>
    </source>
</evidence>
<feature type="domain" description="RNA polymerase sigma-70 region 2" evidence="5">
    <location>
        <begin position="14"/>
        <end position="81"/>
    </location>
</feature>
<feature type="domain" description="RNA polymerase sigma factor 70 region 4 type 2" evidence="6">
    <location>
        <begin position="112"/>
        <end position="164"/>
    </location>
</feature>
<dbReference type="EMBL" id="JBHTMC010000020">
    <property type="protein sequence ID" value="MFD1263864.1"/>
    <property type="molecule type" value="Genomic_DNA"/>
</dbReference>
<dbReference type="PANTHER" id="PTHR43133">
    <property type="entry name" value="RNA POLYMERASE ECF-TYPE SIGMA FACTO"/>
    <property type="match status" value="1"/>
</dbReference>
<dbReference type="PANTHER" id="PTHR43133:SF63">
    <property type="entry name" value="RNA POLYMERASE SIGMA FACTOR FECI-RELATED"/>
    <property type="match status" value="1"/>
</dbReference>
<evidence type="ECO:0000313" key="8">
    <source>
        <dbReference type="Proteomes" id="UP001597158"/>
    </source>
</evidence>
<dbReference type="NCBIfam" id="NF009180">
    <property type="entry name" value="PRK12528.1"/>
    <property type="match status" value="1"/>
</dbReference>
<dbReference type="RefSeq" id="WP_002938735.1">
    <property type="nucleotide sequence ID" value="NZ_JARQZE010000005.1"/>
</dbReference>
<proteinExistence type="inferred from homology"/>
<dbReference type="Pfam" id="PF04542">
    <property type="entry name" value="Sigma70_r2"/>
    <property type="match status" value="1"/>
</dbReference>
<keyword evidence="3" id="KW-0731">Sigma factor</keyword>
<dbReference type="SUPFAM" id="SSF88946">
    <property type="entry name" value="Sigma2 domain of RNA polymerase sigma factors"/>
    <property type="match status" value="1"/>
</dbReference>
<dbReference type="InterPro" id="IPR014284">
    <property type="entry name" value="RNA_pol_sigma-70_dom"/>
</dbReference>
<dbReference type="InterPro" id="IPR013249">
    <property type="entry name" value="RNA_pol_sigma70_r4_t2"/>
</dbReference>
<gene>
    <name evidence="7" type="ORF">ACFQ4M_09725</name>
</gene>